<dbReference type="Pfam" id="PF02837">
    <property type="entry name" value="Glyco_hydro_2_N"/>
    <property type="match status" value="1"/>
</dbReference>
<comment type="similarity">
    <text evidence="1">Belongs to the glycosyl hydrolase 2 family.</text>
</comment>
<evidence type="ECO:0000256" key="2">
    <source>
        <dbReference type="ARBA" id="ARBA00022801"/>
    </source>
</evidence>
<feature type="chain" id="PRO_5009907610" evidence="4">
    <location>
        <begin position="25"/>
        <end position="601"/>
    </location>
</feature>
<dbReference type="InterPro" id="IPR051913">
    <property type="entry name" value="GH2_Domain-Containing"/>
</dbReference>
<dbReference type="AlphaFoldDB" id="A0A1M4TSF9"/>
<dbReference type="InterPro" id="IPR017853">
    <property type="entry name" value="GH"/>
</dbReference>
<dbReference type="SUPFAM" id="SSF49785">
    <property type="entry name" value="Galactose-binding domain-like"/>
    <property type="match status" value="1"/>
</dbReference>
<dbReference type="Gene3D" id="2.60.40.10">
    <property type="entry name" value="Immunoglobulins"/>
    <property type="match status" value="1"/>
</dbReference>
<evidence type="ECO:0000256" key="1">
    <source>
        <dbReference type="ARBA" id="ARBA00007401"/>
    </source>
</evidence>
<sequence>MLKRIFPLFFTLVLSISLPCTVYGQQNDWEPAENPLMSRWADEVGPENALPEYPRPMMEREHWQNLNGLWEFKITAKDNAFGEYEQQILVPYPVESALSGIGETVGADNRVWYKRSFQVDNPHEEGRVLLHFGASDWETHVRVNGEYVGTHQGGYDPFTFDITDQLTKGEQEIEITVWDPTDIGYQPVGKQTHDPRSIWYTAVTGIWQTVWLEYVPESYIKDLNITPDVDNSRVKVEVSGKHLSDGHQVRVEALKEGEVVGESKGLHKQDFLIELDNPELWSPDNPFLYDLEVELLDEDGRLVDRVSSYFGMRKIEIAKAEDGYTRLFLNNEPLFHMGPLDQGWWPDGLYTAPTDEALKYDIEVTKDLGYNMLRKHVKVEPQRFYYWADKLGILVWQDMPSGDMRPGQIPGRTEESARQFKQEYERMIDAFYNHPSIVMWVPFNEGWGQFQTEKIVEWTKNYDPTRLVNNASGWTDHGVGDVIDMHEYPGPDMPETEDNRAAVLGEYGGQALVVEDHLWLQDFSRAPSHYETSQSESKLHETYDQMIEELMKLKDNGLAAAVYTQTTDVETEVNGLMTYDREVVKFDFEHLREIHEALIEN</sequence>
<dbReference type="Pfam" id="PF00703">
    <property type="entry name" value="Glyco_hydro_2"/>
    <property type="match status" value="1"/>
</dbReference>
<accession>A0A1M4TSF9</accession>
<feature type="domain" description="Glycoside hydrolase family 2 catalytic" evidence="6">
    <location>
        <begin position="356"/>
        <end position="486"/>
    </location>
</feature>
<protein>
    <submittedName>
        <fullName evidence="8">Glycosyl hydrolases family 2, TIM barrel domain</fullName>
    </submittedName>
</protein>
<evidence type="ECO:0000256" key="4">
    <source>
        <dbReference type="SAM" id="SignalP"/>
    </source>
</evidence>
<evidence type="ECO:0000259" key="7">
    <source>
        <dbReference type="Pfam" id="PF02837"/>
    </source>
</evidence>
<dbReference type="Gene3D" id="2.60.120.260">
    <property type="entry name" value="Galactose-binding domain-like"/>
    <property type="match status" value="1"/>
</dbReference>
<keyword evidence="2 8" id="KW-0378">Hydrolase</keyword>
<dbReference type="Proteomes" id="UP000184041">
    <property type="component" value="Unassembled WGS sequence"/>
</dbReference>
<evidence type="ECO:0000313" key="8">
    <source>
        <dbReference type="EMBL" id="SHE47334.1"/>
    </source>
</evidence>
<organism evidence="8 9">
    <name type="scientific">Fodinibius roseus</name>
    <dbReference type="NCBI Taxonomy" id="1194090"/>
    <lineage>
        <taxon>Bacteria</taxon>
        <taxon>Pseudomonadati</taxon>
        <taxon>Balneolota</taxon>
        <taxon>Balneolia</taxon>
        <taxon>Balneolales</taxon>
        <taxon>Balneolaceae</taxon>
        <taxon>Fodinibius</taxon>
    </lineage>
</organism>
<evidence type="ECO:0000259" key="5">
    <source>
        <dbReference type="Pfam" id="PF00703"/>
    </source>
</evidence>
<dbReference type="EMBL" id="FQUS01000001">
    <property type="protein sequence ID" value="SHE47334.1"/>
    <property type="molecule type" value="Genomic_DNA"/>
</dbReference>
<name>A0A1M4TSF9_9BACT</name>
<dbReference type="PANTHER" id="PTHR42732:SF2">
    <property type="entry name" value="BETA-MANNOSIDASE"/>
    <property type="match status" value="1"/>
</dbReference>
<dbReference type="PANTHER" id="PTHR42732">
    <property type="entry name" value="BETA-GALACTOSIDASE"/>
    <property type="match status" value="1"/>
</dbReference>
<dbReference type="OrthoDB" id="9801077at2"/>
<feature type="signal peptide" evidence="4">
    <location>
        <begin position="1"/>
        <end position="24"/>
    </location>
</feature>
<keyword evidence="3" id="KW-0326">Glycosidase</keyword>
<reference evidence="8 9" key="1">
    <citation type="submission" date="2016-11" db="EMBL/GenBank/DDBJ databases">
        <authorList>
            <person name="Jaros S."/>
            <person name="Januszkiewicz K."/>
            <person name="Wedrychowicz H."/>
        </authorList>
    </citation>
    <scope>NUCLEOTIDE SEQUENCE [LARGE SCALE GENOMIC DNA]</scope>
    <source>
        <strain evidence="8 9">DSM 21986</strain>
    </source>
</reference>
<evidence type="ECO:0000259" key="6">
    <source>
        <dbReference type="Pfam" id="PF02836"/>
    </source>
</evidence>
<dbReference type="InterPro" id="IPR013783">
    <property type="entry name" value="Ig-like_fold"/>
</dbReference>
<dbReference type="RefSeq" id="WP_073059095.1">
    <property type="nucleotide sequence ID" value="NZ_FQUS01000001.1"/>
</dbReference>
<dbReference type="InterPro" id="IPR036156">
    <property type="entry name" value="Beta-gal/glucu_dom_sf"/>
</dbReference>
<dbReference type="Pfam" id="PF02836">
    <property type="entry name" value="Glyco_hydro_2_C"/>
    <property type="match status" value="1"/>
</dbReference>
<proteinExistence type="inferred from homology"/>
<evidence type="ECO:0000313" key="9">
    <source>
        <dbReference type="Proteomes" id="UP000184041"/>
    </source>
</evidence>
<gene>
    <name evidence="8" type="ORF">SAMN05443144_101372</name>
</gene>
<feature type="domain" description="Glycosyl hydrolases family 2 sugar binding" evidence="7">
    <location>
        <begin position="91"/>
        <end position="181"/>
    </location>
</feature>
<evidence type="ECO:0000256" key="3">
    <source>
        <dbReference type="ARBA" id="ARBA00023295"/>
    </source>
</evidence>
<dbReference type="InterPro" id="IPR006104">
    <property type="entry name" value="Glyco_hydro_2_N"/>
</dbReference>
<keyword evidence="4" id="KW-0732">Signal</keyword>
<dbReference type="GO" id="GO:0004553">
    <property type="term" value="F:hydrolase activity, hydrolyzing O-glycosyl compounds"/>
    <property type="evidence" value="ECO:0007669"/>
    <property type="project" value="InterPro"/>
</dbReference>
<dbReference type="STRING" id="1194090.SAMN05443144_101372"/>
<dbReference type="InterPro" id="IPR006102">
    <property type="entry name" value="Ig-like_GH2"/>
</dbReference>
<dbReference type="GO" id="GO:0005975">
    <property type="term" value="P:carbohydrate metabolic process"/>
    <property type="evidence" value="ECO:0007669"/>
    <property type="project" value="InterPro"/>
</dbReference>
<dbReference type="InterPro" id="IPR008979">
    <property type="entry name" value="Galactose-bd-like_sf"/>
</dbReference>
<dbReference type="Gene3D" id="3.20.20.80">
    <property type="entry name" value="Glycosidases"/>
    <property type="match status" value="1"/>
</dbReference>
<dbReference type="SUPFAM" id="SSF51445">
    <property type="entry name" value="(Trans)glycosidases"/>
    <property type="match status" value="1"/>
</dbReference>
<dbReference type="SUPFAM" id="SSF49303">
    <property type="entry name" value="beta-Galactosidase/glucuronidase domain"/>
    <property type="match status" value="1"/>
</dbReference>
<keyword evidence="9" id="KW-1185">Reference proteome</keyword>
<feature type="domain" description="Glycoside hydrolase family 2 immunoglobulin-like beta-sandwich" evidence="5">
    <location>
        <begin position="219"/>
        <end position="313"/>
    </location>
</feature>
<dbReference type="InterPro" id="IPR006103">
    <property type="entry name" value="Glyco_hydro_2_cat"/>
</dbReference>